<dbReference type="AlphaFoldDB" id="A0A0F9VY64"/>
<protein>
    <submittedName>
        <fullName evidence="2">Uncharacterized protein</fullName>
    </submittedName>
</protein>
<comment type="caution">
    <text evidence="2">The sequence shown here is derived from an EMBL/GenBank/DDBJ whole genome shotgun (WGS) entry which is preliminary data.</text>
</comment>
<evidence type="ECO:0000313" key="2">
    <source>
        <dbReference type="EMBL" id="KKN70663.1"/>
    </source>
</evidence>
<organism evidence="2">
    <name type="scientific">marine sediment metagenome</name>
    <dbReference type="NCBI Taxonomy" id="412755"/>
    <lineage>
        <taxon>unclassified sequences</taxon>
        <taxon>metagenomes</taxon>
        <taxon>ecological metagenomes</taxon>
    </lineage>
</organism>
<evidence type="ECO:0000256" key="1">
    <source>
        <dbReference type="SAM" id="Phobius"/>
    </source>
</evidence>
<name>A0A0F9VY64_9ZZZZ</name>
<dbReference type="EMBL" id="LAZR01000399">
    <property type="protein sequence ID" value="KKN70663.1"/>
    <property type="molecule type" value="Genomic_DNA"/>
</dbReference>
<keyword evidence="1" id="KW-0812">Transmembrane</keyword>
<reference evidence="2" key="1">
    <citation type="journal article" date="2015" name="Nature">
        <title>Complex archaea that bridge the gap between prokaryotes and eukaryotes.</title>
        <authorList>
            <person name="Spang A."/>
            <person name="Saw J.H."/>
            <person name="Jorgensen S.L."/>
            <person name="Zaremba-Niedzwiedzka K."/>
            <person name="Martijn J."/>
            <person name="Lind A.E."/>
            <person name="van Eijk R."/>
            <person name="Schleper C."/>
            <person name="Guy L."/>
            <person name="Ettema T.J."/>
        </authorList>
    </citation>
    <scope>NUCLEOTIDE SEQUENCE</scope>
</reference>
<feature type="transmembrane region" description="Helical" evidence="1">
    <location>
        <begin position="99"/>
        <end position="117"/>
    </location>
</feature>
<keyword evidence="1" id="KW-1133">Transmembrane helix</keyword>
<sequence length="118" mass="13158">MSADINRARRRITAACREQGISRKKYKKNRRRSRKASAIKRGYLSVAAYAKFKKDWEGLNNGPGEPEIILESHPGPDAISDIPTSEAIAEVSFKPTWRLYVALAALAAILVALMIYVL</sequence>
<keyword evidence="1" id="KW-0472">Membrane</keyword>
<gene>
    <name evidence="2" type="ORF">LCGC14_0428180</name>
</gene>
<accession>A0A0F9VY64</accession>
<proteinExistence type="predicted"/>